<dbReference type="EnsemblPlants" id="KQK00071">
    <property type="protein sequence ID" value="KQK00071"/>
    <property type="gene ID" value="BRADI_3g47170v3"/>
</dbReference>
<proteinExistence type="predicted"/>
<evidence type="ECO:0000313" key="2">
    <source>
        <dbReference type="EMBL" id="KQK00071.1"/>
    </source>
</evidence>
<name>I1IB00_BRADI</name>
<dbReference type="GeneID" id="100843985"/>
<dbReference type="PANTHER" id="PTHR46932:SF11">
    <property type="entry name" value="OS02G0582800 PROTEIN"/>
    <property type="match status" value="1"/>
</dbReference>
<protein>
    <recommendedName>
        <fullName evidence="5">HMA domain-containing protein</fullName>
    </recommendedName>
</protein>
<dbReference type="InterPro" id="IPR042885">
    <property type="entry name" value="HIPP47/16"/>
</dbReference>
<evidence type="ECO:0000313" key="3">
    <source>
        <dbReference type="EnsemblPlants" id="KQK00071"/>
    </source>
</evidence>
<dbReference type="AlphaFoldDB" id="I1IB00"/>
<accession>I1IB00</accession>
<feature type="region of interest" description="Disordered" evidence="1">
    <location>
        <begin position="79"/>
        <end position="104"/>
    </location>
</feature>
<reference evidence="2" key="2">
    <citation type="submission" date="2017-06" db="EMBL/GenBank/DDBJ databases">
        <title>WGS assembly of Brachypodium distachyon.</title>
        <authorList>
            <consortium name="The International Brachypodium Initiative"/>
            <person name="Lucas S."/>
            <person name="Harmon-Smith M."/>
            <person name="Lail K."/>
            <person name="Tice H."/>
            <person name="Grimwood J."/>
            <person name="Bruce D."/>
            <person name="Barry K."/>
            <person name="Shu S."/>
            <person name="Lindquist E."/>
            <person name="Wang M."/>
            <person name="Pitluck S."/>
            <person name="Vogel J.P."/>
            <person name="Garvin D.F."/>
            <person name="Mockler T.C."/>
            <person name="Schmutz J."/>
            <person name="Rokhsar D."/>
            <person name="Bevan M.W."/>
        </authorList>
    </citation>
    <scope>NUCLEOTIDE SEQUENCE</scope>
    <source>
        <strain evidence="2">Bd21</strain>
    </source>
</reference>
<dbReference type="STRING" id="15368.I1IB00"/>
<dbReference type="RefSeq" id="XP_014756171.1">
    <property type="nucleotide sequence ID" value="XM_014900685.2"/>
</dbReference>
<dbReference type="Gramene" id="KQK00071">
    <property type="protein sequence ID" value="KQK00071"/>
    <property type="gene ID" value="BRADI_3g47170v3"/>
</dbReference>
<dbReference type="EMBL" id="CM000882">
    <property type="protein sequence ID" value="KQK00071.1"/>
    <property type="molecule type" value="Genomic_DNA"/>
</dbReference>
<evidence type="ECO:0000313" key="4">
    <source>
        <dbReference type="Proteomes" id="UP000008810"/>
    </source>
</evidence>
<sequence length="225" mass="24099">MRKEIIFRIYVKSEKCQTKAMKVAATVSGVESVTLAGGDKSLLLVIGDGVDSNKLSKKLKKKIGAAEIVELRTLDTFEVSPLQHHPHPIPAKGAQAHPPRSPYNNQQSQMQYNYQYGGAAGPGPQSPYNAYHYHPSPMAMAAQGGYGYSGQGEYGYGRSSSYSRMVARSHPGNYSPLMERHDYYPMDHSFSSSAAAAAAGGGGGGTTTYRSVPRREGSSGGCCIL</sequence>
<dbReference type="OrthoDB" id="692882at2759"/>
<reference evidence="3" key="3">
    <citation type="submission" date="2018-08" db="UniProtKB">
        <authorList>
            <consortium name="EnsemblPlants"/>
        </authorList>
    </citation>
    <scope>IDENTIFICATION</scope>
    <source>
        <strain evidence="3">cv. Bd21</strain>
    </source>
</reference>
<dbReference type="PANTHER" id="PTHR46932">
    <property type="entry name" value="HEAVY METAL-ASSOCIATED ISOPRENYLATED PLANT PROTEIN 47"/>
    <property type="match status" value="1"/>
</dbReference>
<organism evidence="2">
    <name type="scientific">Brachypodium distachyon</name>
    <name type="common">Purple false brome</name>
    <name type="synonym">Trachynia distachya</name>
    <dbReference type="NCBI Taxonomy" id="15368"/>
    <lineage>
        <taxon>Eukaryota</taxon>
        <taxon>Viridiplantae</taxon>
        <taxon>Streptophyta</taxon>
        <taxon>Embryophyta</taxon>
        <taxon>Tracheophyta</taxon>
        <taxon>Spermatophyta</taxon>
        <taxon>Magnoliopsida</taxon>
        <taxon>Liliopsida</taxon>
        <taxon>Poales</taxon>
        <taxon>Poaceae</taxon>
        <taxon>BOP clade</taxon>
        <taxon>Pooideae</taxon>
        <taxon>Stipodae</taxon>
        <taxon>Brachypodieae</taxon>
        <taxon>Brachypodium</taxon>
    </lineage>
</organism>
<dbReference type="OMA" id="EKHDYHP"/>
<gene>
    <name evidence="3" type="primary">LOC100843985</name>
    <name evidence="2" type="ORF">BRADI_3g47170v3</name>
</gene>
<evidence type="ECO:0000256" key="1">
    <source>
        <dbReference type="SAM" id="MobiDB-lite"/>
    </source>
</evidence>
<reference evidence="2 3" key="1">
    <citation type="journal article" date="2010" name="Nature">
        <title>Genome sequencing and analysis of the model grass Brachypodium distachyon.</title>
        <authorList>
            <consortium name="International Brachypodium Initiative"/>
        </authorList>
    </citation>
    <scope>NUCLEOTIDE SEQUENCE [LARGE SCALE GENOMIC DNA]</scope>
    <source>
        <strain evidence="2">Bd21</strain>
        <strain evidence="3">cv. Bd21</strain>
    </source>
</reference>
<dbReference type="HOGENOM" id="CLU_092610_0_0_1"/>
<dbReference type="eggNOG" id="ENOG502R3DC">
    <property type="taxonomic scope" value="Eukaryota"/>
</dbReference>
<feature type="region of interest" description="Disordered" evidence="1">
    <location>
        <begin position="195"/>
        <end position="225"/>
    </location>
</feature>
<keyword evidence="4" id="KW-1185">Reference proteome</keyword>
<dbReference type="Proteomes" id="UP000008810">
    <property type="component" value="Chromosome 3"/>
</dbReference>
<evidence type="ECO:0008006" key="5">
    <source>
        <dbReference type="Google" id="ProtNLM"/>
    </source>
</evidence>
<dbReference type="Gene3D" id="3.30.70.100">
    <property type="match status" value="1"/>
</dbReference>
<dbReference type="KEGG" id="bdi:100843985"/>